<dbReference type="GeneID" id="94826429"/>
<protein>
    <recommendedName>
        <fullName evidence="3">non-specific serine/threonine protein kinase</fullName>
        <ecNumber evidence="3">2.7.11.1</ecNumber>
    </recommendedName>
</protein>
<dbReference type="GO" id="GO:0004674">
    <property type="term" value="F:protein serine/threonine kinase activity"/>
    <property type="evidence" value="ECO:0007669"/>
    <property type="project" value="UniProtKB-KW"/>
</dbReference>
<reference evidence="15" key="1">
    <citation type="submission" date="2016-10" db="EMBL/GenBank/DDBJ databases">
        <authorList>
            <person name="Benchimol M."/>
            <person name="Almeida L.G."/>
            <person name="Vasconcelos A.T."/>
            <person name="Perreira-Neves A."/>
            <person name="Rosa I.A."/>
            <person name="Tasca T."/>
            <person name="Bogo M.R."/>
            <person name="de Souza W."/>
        </authorList>
    </citation>
    <scope>NUCLEOTIDE SEQUENCE [LARGE SCALE GENOMIC DNA]</scope>
    <source>
        <strain evidence="15">K</strain>
    </source>
</reference>
<dbReference type="PANTHER" id="PTHR48012">
    <property type="entry name" value="STERILE20-LIKE KINASE, ISOFORM B-RELATED"/>
    <property type="match status" value="1"/>
</dbReference>
<evidence type="ECO:0000256" key="4">
    <source>
        <dbReference type="ARBA" id="ARBA00022490"/>
    </source>
</evidence>
<dbReference type="SMART" id="SM00220">
    <property type="entry name" value="S_TKc"/>
    <property type="match status" value="1"/>
</dbReference>
<evidence type="ECO:0000256" key="11">
    <source>
        <dbReference type="ARBA" id="ARBA00048679"/>
    </source>
</evidence>
<evidence type="ECO:0000256" key="8">
    <source>
        <dbReference type="ARBA" id="ARBA00022777"/>
    </source>
</evidence>
<accession>A0A1J4KLT6</accession>
<dbReference type="GO" id="GO:0005524">
    <property type="term" value="F:ATP binding"/>
    <property type="evidence" value="ECO:0007669"/>
    <property type="project" value="UniProtKB-UniRule"/>
</dbReference>
<name>A0A1J4KLT6_9EUKA</name>
<evidence type="ECO:0000313" key="15">
    <source>
        <dbReference type="EMBL" id="OHT10654.1"/>
    </source>
</evidence>
<dbReference type="PROSITE" id="PS00107">
    <property type="entry name" value="PROTEIN_KINASE_ATP"/>
    <property type="match status" value="1"/>
</dbReference>
<evidence type="ECO:0000256" key="6">
    <source>
        <dbReference type="ARBA" id="ARBA00022679"/>
    </source>
</evidence>
<keyword evidence="16" id="KW-1185">Reference proteome</keyword>
<dbReference type="Gene3D" id="1.10.510.10">
    <property type="entry name" value="Transferase(Phosphotransferase) domain 1"/>
    <property type="match status" value="1"/>
</dbReference>
<dbReference type="GO" id="GO:0005737">
    <property type="term" value="C:cytoplasm"/>
    <property type="evidence" value="ECO:0007669"/>
    <property type="project" value="UniProtKB-SubCell"/>
</dbReference>
<dbReference type="Pfam" id="PF00069">
    <property type="entry name" value="Pkinase"/>
    <property type="match status" value="1"/>
</dbReference>
<feature type="binding site" evidence="12">
    <location>
        <position position="50"/>
    </location>
    <ligand>
        <name>ATP</name>
        <dbReference type="ChEBI" id="CHEBI:30616"/>
    </ligand>
</feature>
<dbReference type="InterPro" id="IPR011009">
    <property type="entry name" value="Kinase-like_dom_sf"/>
</dbReference>
<evidence type="ECO:0000256" key="12">
    <source>
        <dbReference type="PROSITE-ProRule" id="PRU10141"/>
    </source>
</evidence>
<gene>
    <name evidence="15" type="primary">Stk39</name>
    <name evidence="15" type="ORF">TRFO_04156</name>
</gene>
<feature type="region of interest" description="Disordered" evidence="13">
    <location>
        <begin position="357"/>
        <end position="380"/>
    </location>
</feature>
<feature type="region of interest" description="Disordered" evidence="13">
    <location>
        <begin position="316"/>
        <end position="339"/>
    </location>
</feature>
<evidence type="ECO:0000256" key="1">
    <source>
        <dbReference type="ARBA" id="ARBA00004496"/>
    </source>
</evidence>
<comment type="catalytic activity">
    <reaction evidence="10">
        <text>L-threonyl-[protein] + ATP = O-phospho-L-threonyl-[protein] + ADP + H(+)</text>
        <dbReference type="Rhea" id="RHEA:46608"/>
        <dbReference type="Rhea" id="RHEA-COMP:11060"/>
        <dbReference type="Rhea" id="RHEA-COMP:11605"/>
        <dbReference type="ChEBI" id="CHEBI:15378"/>
        <dbReference type="ChEBI" id="CHEBI:30013"/>
        <dbReference type="ChEBI" id="CHEBI:30616"/>
        <dbReference type="ChEBI" id="CHEBI:61977"/>
        <dbReference type="ChEBI" id="CHEBI:456216"/>
        <dbReference type="EC" id="2.7.11.1"/>
    </reaction>
</comment>
<evidence type="ECO:0000256" key="3">
    <source>
        <dbReference type="ARBA" id="ARBA00012513"/>
    </source>
</evidence>
<dbReference type="RefSeq" id="XP_068363790.1">
    <property type="nucleotide sequence ID" value="XM_068491725.1"/>
</dbReference>
<evidence type="ECO:0000256" key="2">
    <source>
        <dbReference type="ARBA" id="ARBA00008874"/>
    </source>
</evidence>
<dbReference type="PROSITE" id="PS50011">
    <property type="entry name" value="PROTEIN_KINASE_DOM"/>
    <property type="match status" value="1"/>
</dbReference>
<proteinExistence type="inferred from homology"/>
<feature type="domain" description="Protein kinase" evidence="14">
    <location>
        <begin position="21"/>
        <end position="279"/>
    </location>
</feature>
<evidence type="ECO:0000256" key="10">
    <source>
        <dbReference type="ARBA" id="ARBA00047899"/>
    </source>
</evidence>
<dbReference type="EMBL" id="MLAK01000605">
    <property type="protein sequence ID" value="OHT10654.1"/>
    <property type="molecule type" value="Genomic_DNA"/>
</dbReference>
<comment type="catalytic activity">
    <reaction evidence="11">
        <text>L-seryl-[protein] + ATP = O-phospho-L-seryl-[protein] + ADP + H(+)</text>
        <dbReference type="Rhea" id="RHEA:17989"/>
        <dbReference type="Rhea" id="RHEA-COMP:9863"/>
        <dbReference type="Rhea" id="RHEA-COMP:11604"/>
        <dbReference type="ChEBI" id="CHEBI:15378"/>
        <dbReference type="ChEBI" id="CHEBI:29999"/>
        <dbReference type="ChEBI" id="CHEBI:30616"/>
        <dbReference type="ChEBI" id="CHEBI:83421"/>
        <dbReference type="ChEBI" id="CHEBI:456216"/>
        <dbReference type="EC" id="2.7.11.1"/>
    </reaction>
</comment>
<comment type="subcellular location">
    <subcellularLocation>
        <location evidence="1">Cytoplasm</location>
    </subcellularLocation>
</comment>
<dbReference type="AlphaFoldDB" id="A0A1J4KLT6"/>
<dbReference type="InterPro" id="IPR050629">
    <property type="entry name" value="STE20/SPS1-PAK"/>
</dbReference>
<organism evidence="15 16">
    <name type="scientific">Tritrichomonas foetus</name>
    <dbReference type="NCBI Taxonomy" id="1144522"/>
    <lineage>
        <taxon>Eukaryota</taxon>
        <taxon>Metamonada</taxon>
        <taxon>Parabasalia</taxon>
        <taxon>Tritrichomonadida</taxon>
        <taxon>Tritrichomonadidae</taxon>
        <taxon>Tritrichomonas</taxon>
    </lineage>
</organism>
<dbReference type="VEuPathDB" id="TrichDB:TRFO_04156"/>
<feature type="compositionally biased region" description="Basic and acidic residues" evidence="13">
    <location>
        <begin position="357"/>
        <end position="370"/>
    </location>
</feature>
<dbReference type="SUPFAM" id="SSF56112">
    <property type="entry name" value="Protein kinase-like (PK-like)"/>
    <property type="match status" value="1"/>
</dbReference>
<keyword evidence="8 15" id="KW-0418">Kinase</keyword>
<dbReference type="InterPro" id="IPR000719">
    <property type="entry name" value="Prot_kinase_dom"/>
</dbReference>
<dbReference type="Proteomes" id="UP000179807">
    <property type="component" value="Unassembled WGS sequence"/>
</dbReference>
<evidence type="ECO:0000256" key="13">
    <source>
        <dbReference type="SAM" id="MobiDB-lite"/>
    </source>
</evidence>
<dbReference type="FunFam" id="1.10.510.10:FF:000837">
    <property type="entry name" value="STE family protein kinase"/>
    <property type="match status" value="1"/>
</dbReference>
<sequence length="442" mass="49885">MGLAVTPEEEETFFPLESSKYELHKLIGRGSTATVYAAKCLTNGYEVALKVIDLEQCPIEIDTLRAEVALWSSCHHPNLVKYYGSFIEKSKLYIITEYMDQGSIYEMIRFGFHRGIPKENIIAAVLKEILKALFYFHENRQMHRDVKAGNILVNNKGQIKLADFGIAARLIEKGQRVRARFTIIGTPCYMAPEVVCAGIGYSEKADIWSLGITAIELATGAAPYSNLHPLEVVVRISNSPPPVLPESFSSAFRDFVKCALNSDPEKRPTANELLNHWFIKQAASEKEMEDFFGSLPSIQEQYELIHKNAAKLLNKNNRDDNLNDNSNSNKNIANGVENDKNGIICSSSMEWDFSVEEAPRKNLNENKNEKEEENNGSEVVKKGKFTISKRSLNNLPTDDAIVNMMKTKISQMKERINQLKNQNRTLNNQIDSLFGELAHFVI</sequence>
<dbReference type="EC" id="2.7.11.1" evidence="3"/>
<evidence type="ECO:0000259" key="14">
    <source>
        <dbReference type="PROSITE" id="PS50011"/>
    </source>
</evidence>
<keyword evidence="4" id="KW-0963">Cytoplasm</keyword>
<dbReference type="OrthoDB" id="248923at2759"/>
<comment type="caution">
    <text evidence="15">The sequence shown here is derived from an EMBL/GenBank/DDBJ whole genome shotgun (WGS) entry which is preliminary data.</text>
</comment>
<dbReference type="PANTHER" id="PTHR48012:SF10">
    <property type="entry name" value="FI20177P1"/>
    <property type="match status" value="1"/>
</dbReference>
<comment type="similarity">
    <text evidence="2">Belongs to the protein kinase superfamily. STE Ser/Thr protein kinase family. STE20 subfamily.</text>
</comment>
<keyword evidence="6" id="KW-0808">Transferase</keyword>
<evidence type="ECO:0000256" key="7">
    <source>
        <dbReference type="ARBA" id="ARBA00022741"/>
    </source>
</evidence>
<evidence type="ECO:0000256" key="5">
    <source>
        <dbReference type="ARBA" id="ARBA00022527"/>
    </source>
</evidence>
<keyword evidence="5" id="KW-0723">Serine/threonine-protein kinase</keyword>
<evidence type="ECO:0000256" key="9">
    <source>
        <dbReference type="ARBA" id="ARBA00022840"/>
    </source>
</evidence>
<evidence type="ECO:0000313" key="16">
    <source>
        <dbReference type="Proteomes" id="UP000179807"/>
    </source>
</evidence>
<keyword evidence="7 12" id="KW-0547">Nucleotide-binding</keyword>
<keyword evidence="9 12" id="KW-0067">ATP-binding</keyword>
<dbReference type="InterPro" id="IPR017441">
    <property type="entry name" value="Protein_kinase_ATP_BS"/>
</dbReference>